<comment type="caution">
    <text evidence="1">The sequence shown here is derived from an EMBL/GenBank/DDBJ whole genome shotgun (WGS) entry which is preliminary data.</text>
</comment>
<evidence type="ECO:0000313" key="1">
    <source>
        <dbReference type="EMBL" id="MBO6987514.1"/>
    </source>
</evidence>
<dbReference type="EMBL" id="JAEPLE010000001">
    <property type="protein sequence ID" value="MBO6987514.1"/>
    <property type="molecule type" value="Genomic_DNA"/>
</dbReference>
<dbReference type="AlphaFoldDB" id="A0A9D9FZ95"/>
<proteinExistence type="predicted"/>
<reference evidence="1" key="1">
    <citation type="journal article" date="2021" name="Front. Mar. Sci.">
        <title>Genomes of Diverse Isolates of Prochlorococcus High-Light-Adapted Clade II in the Western Pacific Ocean.</title>
        <authorList>
            <person name="Yan W."/>
            <person name="Feng X."/>
            <person name="Zhang W."/>
            <person name="Nawaz M.Z."/>
            <person name="Luo T."/>
            <person name="Zhang R."/>
            <person name="Jiao N."/>
        </authorList>
    </citation>
    <scope>NUCLEOTIDE SEQUENCE</scope>
    <source>
        <strain evidence="1">XMU1424</strain>
    </source>
</reference>
<gene>
    <name evidence="1" type="ORF">JJ833_01475</name>
</gene>
<organism evidence="1">
    <name type="scientific">Prochlorococcus marinus XMU1424</name>
    <dbReference type="NCBI Taxonomy" id="2774497"/>
    <lineage>
        <taxon>Bacteria</taxon>
        <taxon>Bacillati</taxon>
        <taxon>Cyanobacteriota</taxon>
        <taxon>Cyanophyceae</taxon>
        <taxon>Synechococcales</taxon>
        <taxon>Prochlorococcaceae</taxon>
        <taxon>Prochlorococcus</taxon>
    </lineage>
</organism>
<protein>
    <submittedName>
        <fullName evidence="1">Uncharacterized protein</fullName>
    </submittedName>
</protein>
<sequence>MCKAYSNTSTLYENIRYKKSKSCESLRNQGYFEYDYKCSILNGYYSFEEYKVNKYLTIRLLPEEFIYKLISEVFNSKFRNYIQNKTGFCYSIDYLIAYDRDPIKSEDKAVSTLKQWYSYVWHYDKPNSQNMLKIIIPINISSEHGPLEVISNSKSSKIKKINKILDNELETYKFIGNLDKLFGFLPNVCIHRDGIPKFNKKASQIMFQLNPSKEWVINSRISTRQPSLNKSLKIWTTEPKFPLIAYRSDKRIKFS</sequence>
<name>A0A9D9FZ95_PROMR</name>
<accession>A0A9D9FZ95</accession>